<dbReference type="PROSITE" id="PS50111">
    <property type="entry name" value="CHEMOTAXIS_TRANSDUC_2"/>
    <property type="match status" value="1"/>
</dbReference>
<dbReference type="CDD" id="cd11386">
    <property type="entry name" value="MCP_signal"/>
    <property type="match status" value="1"/>
</dbReference>
<protein>
    <submittedName>
        <fullName evidence="11">Chemotaxis protein</fullName>
    </submittedName>
</protein>
<keyword evidence="8" id="KW-1133">Transmembrane helix</keyword>
<evidence type="ECO:0000256" key="7">
    <source>
        <dbReference type="SAM" id="Coils"/>
    </source>
</evidence>
<dbReference type="SMART" id="SM00283">
    <property type="entry name" value="MA"/>
    <property type="match status" value="1"/>
</dbReference>
<dbReference type="Proteomes" id="UP000037977">
    <property type="component" value="Unassembled WGS sequence"/>
</dbReference>
<dbReference type="EMBL" id="LGCI01000011">
    <property type="protein sequence ID" value="KOY80388.1"/>
    <property type="molecule type" value="Genomic_DNA"/>
</dbReference>
<keyword evidence="3 8" id="KW-0472">Membrane</keyword>
<evidence type="ECO:0000256" key="8">
    <source>
        <dbReference type="SAM" id="Phobius"/>
    </source>
</evidence>
<keyword evidence="8" id="KW-0812">Transmembrane</keyword>
<name>A0A0M9DFG0_9BACI</name>
<proteinExistence type="inferred from homology"/>
<evidence type="ECO:0000256" key="3">
    <source>
        <dbReference type="ARBA" id="ARBA00023136"/>
    </source>
</evidence>
<evidence type="ECO:0000259" key="10">
    <source>
        <dbReference type="PROSITE" id="PS50885"/>
    </source>
</evidence>
<accession>A0A0M9DFG0</accession>
<keyword evidence="12" id="KW-1185">Reference proteome</keyword>
<dbReference type="PANTHER" id="PTHR32089">
    <property type="entry name" value="METHYL-ACCEPTING CHEMOTAXIS PROTEIN MCPB"/>
    <property type="match status" value="1"/>
</dbReference>
<feature type="coiled-coil region" evidence="7">
    <location>
        <begin position="261"/>
        <end position="288"/>
    </location>
</feature>
<dbReference type="Gene3D" id="1.10.287.950">
    <property type="entry name" value="Methyl-accepting chemotaxis protein"/>
    <property type="match status" value="1"/>
</dbReference>
<dbReference type="InterPro" id="IPR004089">
    <property type="entry name" value="MCPsignal_dom"/>
</dbReference>
<dbReference type="OrthoDB" id="369835at2"/>
<evidence type="ECO:0000313" key="12">
    <source>
        <dbReference type="Proteomes" id="UP000037977"/>
    </source>
</evidence>
<dbReference type="STRING" id="33935.ADM90_21380"/>
<sequence>MRVHKLSNKIVLMSLVMLGALLVFFIIMAIYTAKSSVNKTMGIQAVVVAENIAKYLDTDKYAQLSKEPAESELYWQLREELNELREMNGVLYAYTFAVPQDDKKVRFLVDGMPADDVENAGAIGEESSSTTYKDIEKVLNDGSYYSEMLHSDFGDYISGTVPLKDTSGNIVAFVGVDIEATEVSFVASDVLTSILPTLITVILILISIIMFIIYRYINRALKPLTTLGAVAESFAQGDIVKATKEVEMIHLKGNNEITIFAEAFKESLQKLKETFQTIQQKAEALQHVIHKIDTTTHSVEASNSQIADRIIEIAAGSEQQQQSNREVVLTMNEMSMGIQRLADTTSDIAKSSSMMTDLVETSFGHSQKVVSQIQNVESSVFRTANHVEEMGEKFRSIEEMVTIITSIAEQTNLLALNAAIEAARAGEAGKGFAVVADEVRKLAEMSKASADKIHLQLASFKNITDRALQEMSSSTKDVQAGNRAVQHIGESLEQILQSVIEVNNKIQDDSAVIEEMSAGSEEVLATTEQMSNIAQRSAQGTKEVATASDLQVAMVSELNEVVVILDQTSQEVMKVINTFKLN</sequence>
<evidence type="ECO:0000256" key="4">
    <source>
        <dbReference type="ARBA" id="ARBA00023224"/>
    </source>
</evidence>
<comment type="subcellular location">
    <subcellularLocation>
        <location evidence="1">Cell membrane</location>
    </subcellularLocation>
</comment>
<evidence type="ECO:0000259" key="9">
    <source>
        <dbReference type="PROSITE" id="PS50111"/>
    </source>
</evidence>
<evidence type="ECO:0000256" key="2">
    <source>
        <dbReference type="ARBA" id="ARBA00022475"/>
    </source>
</evidence>
<dbReference type="PROSITE" id="PS50885">
    <property type="entry name" value="HAMP"/>
    <property type="match status" value="1"/>
</dbReference>
<reference evidence="11 12" key="1">
    <citation type="submission" date="2015-07" db="EMBL/GenBank/DDBJ databases">
        <title>Genome sequencing project for genomic taxonomy and phylogenomics of Bacillus-like bacteria.</title>
        <authorList>
            <person name="Liu B."/>
            <person name="Wang J."/>
            <person name="Zhu Y."/>
            <person name="Liu G."/>
            <person name="Chen Q."/>
            <person name="Chen Z."/>
            <person name="Che J."/>
            <person name="Ge C."/>
            <person name="Shi H."/>
            <person name="Pan Z."/>
            <person name="Liu X."/>
        </authorList>
    </citation>
    <scope>NUCLEOTIDE SEQUENCE [LARGE SCALE GENOMIC DNA]</scope>
    <source>
        <strain evidence="11 12">DSM 54</strain>
    </source>
</reference>
<keyword evidence="2" id="KW-1003">Cell membrane</keyword>
<dbReference type="SUPFAM" id="SSF58104">
    <property type="entry name" value="Methyl-accepting chemotaxis protein (MCP) signaling domain"/>
    <property type="match status" value="1"/>
</dbReference>
<comment type="similarity">
    <text evidence="5">Belongs to the methyl-accepting chemotaxis (MCP) protein family.</text>
</comment>
<dbReference type="AlphaFoldDB" id="A0A0M9DFG0"/>
<evidence type="ECO:0000256" key="6">
    <source>
        <dbReference type="PROSITE-ProRule" id="PRU00284"/>
    </source>
</evidence>
<dbReference type="InterPro" id="IPR029151">
    <property type="entry name" value="Sensor-like_sf"/>
</dbReference>
<feature type="domain" description="HAMP" evidence="10">
    <location>
        <begin position="218"/>
        <end position="276"/>
    </location>
</feature>
<keyword evidence="4 6" id="KW-0807">Transducer</keyword>
<dbReference type="PANTHER" id="PTHR32089:SF112">
    <property type="entry name" value="LYSOZYME-LIKE PROTEIN-RELATED"/>
    <property type="match status" value="1"/>
</dbReference>
<evidence type="ECO:0000313" key="11">
    <source>
        <dbReference type="EMBL" id="KOY80388.1"/>
    </source>
</evidence>
<feature type="domain" description="Methyl-accepting transducer" evidence="9">
    <location>
        <begin position="295"/>
        <end position="531"/>
    </location>
</feature>
<dbReference type="GO" id="GO:0007165">
    <property type="term" value="P:signal transduction"/>
    <property type="evidence" value="ECO:0007669"/>
    <property type="project" value="UniProtKB-KW"/>
</dbReference>
<evidence type="ECO:0000256" key="5">
    <source>
        <dbReference type="ARBA" id="ARBA00029447"/>
    </source>
</evidence>
<evidence type="ECO:0000256" key="1">
    <source>
        <dbReference type="ARBA" id="ARBA00004236"/>
    </source>
</evidence>
<keyword evidence="7" id="KW-0175">Coiled coil</keyword>
<feature type="transmembrane region" description="Helical" evidence="8">
    <location>
        <begin position="12"/>
        <end position="31"/>
    </location>
</feature>
<dbReference type="SUPFAM" id="SSF103190">
    <property type="entry name" value="Sensory domain-like"/>
    <property type="match status" value="1"/>
</dbReference>
<organism evidence="11 12">
    <name type="scientific">Lysinibacillus macroides</name>
    <dbReference type="NCBI Taxonomy" id="33935"/>
    <lineage>
        <taxon>Bacteria</taxon>
        <taxon>Bacillati</taxon>
        <taxon>Bacillota</taxon>
        <taxon>Bacilli</taxon>
        <taxon>Bacillales</taxon>
        <taxon>Bacillaceae</taxon>
        <taxon>Lysinibacillus</taxon>
    </lineage>
</organism>
<gene>
    <name evidence="11" type="ORF">ADM90_21380</name>
</gene>
<dbReference type="Pfam" id="PF00015">
    <property type="entry name" value="MCPsignal"/>
    <property type="match status" value="1"/>
</dbReference>
<dbReference type="GO" id="GO:0005886">
    <property type="term" value="C:plasma membrane"/>
    <property type="evidence" value="ECO:0007669"/>
    <property type="project" value="UniProtKB-SubCell"/>
</dbReference>
<dbReference type="InterPro" id="IPR003660">
    <property type="entry name" value="HAMP_dom"/>
</dbReference>
<feature type="transmembrane region" description="Helical" evidence="8">
    <location>
        <begin position="194"/>
        <end position="214"/>
    </location>
</feature>
<dbReference type="PATRIC" id="fig|33935.3.peg.4521"/>
<comment type="caution">
    <text evidence="11">The sequence shown here is derived from an EMBL/GenBank/DDBJ whole genome shotgun (WGS) entry which is preliminary data.</text>
</comment>